<evidence type="ECO:0000259" key="3">
    <source>
        <dbReference type="Pfam" id="PF23357"/>
    </source>
</evidence>
<dbReference type="Proteomes" id="UP000070058">
    <property type="component" value="Unassembled WGS sequence"/>
</dbReference>
<evidence type="ECO:0000256" key="1">
    <source>
        <dbReference type="SAM" id="Phobius"/>
    </source>
</evidence>
<keyword evidence="5" id="KW-1185">Reference proteome</keyword>
<dbReference type="OrthoDB" id="176999at2"/>
<dbReference type="InterPro" id="IPR055396">
    <property type="entry name" value="DUF7088"/>
</dbReference>
<dbReference type="InterPro" id="IPR019196">
    <property type="entry name" value="ABC_transp_unknown"/>
</dbReference>
<proteinExistence type="predicted"/>
<feature type="domain" description="ABC-type uncharacterised transport system" evidence="2">
    <location>
        <begin position="179"/>
        <end position="362"/>
    </location>
</feature>
<feature type="domain" description="DUF7088" evidence="3">
    <location>
        <begin position="48"/>
        <end position="131"/>
    </location>
</feature>
<gene>
    <name evidence="4" type="ORF">AXK11_02825</name>
</gene>
<sequence>MFSPDSFRAARWLRTCNLVLQVLLFLSLFSGLNYLARSYAWRFDLTAQQRHSLSPETRAYLRGLERPVRIVVTLSETDQDPEIAEAYRDLRGLLREYSYASQSNPNGPISVEFIDVYRQHQIATQLGLSDSNTILLLCGESRQQVAIADLYGVSERQRKDFRGEEAITAAILSVSNPARKKIYFLTGNGELRPDDVDPTRGLSVLSDELRLRNYAVELLSLATTDAVPADADLVIAAAPQGRYDARTQEQLRDYLSLRQGRLIVLLAPGIPHGLDQFFYDWGILVDDVVIHDGDLASYTDNGDLIVRDFNPHPITRTLIDYRMPLRIGAARSVRPDPGRGLAGGLEVSVLAATAQTAWGEVSYRRRSRPEYNAGVDLKGQPGLAPDGRLGLVATSERVQARGDLPFSVRSGRLVVIGTGDLVTNQRIANPGNQSLFLNAVKWGIDRDAELNIPPRPIERFQLALDRSELLKLRSLLGFALPLATALLGLIVYWSRRS</sequence>
<keyword evidence="1" id="KW-1133">Transmembrane helix</keyword>
<organism evidence="4 5">
    <name type="scientific">Cephaloticoccus primus</name>
    <dbReference type="NCBI Taxonomy" id="1548207"/>
    <lineage>
        <taxon>Bacteria</taxon>
        <taxon>Pseudomonadati</taxon>
        <taxon>Verrucomicrobiota</taxon>
        <taxon>Opitutia</taxon>
        <taxon>Opitutales</taxon>
        <taxon>Opitutaceae</taxon>
        <taxon>Cephaloticoccus</taxon>
    </lineage>
</organism>
<feature type="transmembrane region" description="Helical" evidence="1">
    <location>
        <begin position="475"/>
        <end position="493"/>
    </location>
</feature>
<keyword evidence="1" id="KW-0472">Membrane</keyword>
<evidence type="ECO:0000259" key="2">
    <source>
        <dbReference type="Pfam" id="PF09822"/>
    </source>
</evidence>
<protein>
    <submittedName>
        <fullName evidence="4">ABC transporter</fullName>
    </submittedName>
</protein>
<comment type="caution">
    <text evidence="4">The sequence shown here is derived from an EMBL/GenBank/DDBJ whole genome shotgun (WGS) entry which is preliminary data.</text>
</comment>
<dbReference type="RefSeq" id="WP_068629055.1">
    <property type="nucleotide sequence ID" value="NZ_LSZQ01000022.1"/>
</dbReference>
<evidence type="ECO:0000313" key="5">
    <source>
        <dbReference type="Proteomes" id="UP000070058"/>
    </source>
</evidence>
<dbReference type="STRING" id="1548207.AXK11_02825"/>
<keyword evidence="1" id="KW-0812">Transmembrane</keyword>
<dbReference type="EMBL" id="LSZQ01000022">
    <property type="protein sequence ID" value="KXU37126.1"/>
    <property type="molecule type" value="Genomic_DNA"/>
</dbReference>
<reference evidence="5" key="1">
    <citation type="submission" date="2016-02" db="EMBL/GenBank/DDBJ databases">
        <authorList>
            <person name="Sanders J.G."/>
            <person name="Lin J.Y."/>
            <person name="Wertz J.T."/>
            <person name="Russell J.A."/>
            <person name="Moreau C.S."/>
            <person name="Powell S."/>
        </authorList>
    </citation>
    <scope>NUCLEOTIDE SEQUENCE [LARGE SCALE GENOMIC DNA]</scope>
    <source>
        <strain evidence="5">CAG34</strain>
    </source>
</reference>
<dbReference type="Pfam" id="PF09822">
    <property type="entry name" value="ABC_transp_aux"/>
    <property type="match status" value="1"/>
</dbReference>
<dbReference type="AlphaFoldDB" id="A0A139SRB5"/>
<name>A0A139SRB5_9BACT</name>
<dbReference type="Pfam" id="PF23357">
    <property type="entry name" value="DUF7088"/>
    <property type="match status" value="1"/>
</dbReference>
<accession>A0A139SRB5</accession>
<evidence type="ECO:0000313" key="4">
    <source>
        <dbReference type="EMBL" id="KXU37126.1"/>
    </source>
</evidence>